<dbReference type="AlphaFoldDB" id="A0A382X054"/>
<reference evidence="1" key="1">
    <citation type="submission" date="2018-05" db="EMBL/GenBank/DDBJ databases">
        <authorList>
            <person name="Lanie J.A."/>
            <person name="Ng W.-L."/>
            <person name="Kazmierczak K.M."/>
            <person name="Andrzejewski T.M."/>
            <person name="Davidsen T.M."/>
            <person name="Wayne K.J."/>
            <person name="Tettelin H."/>
            <person name="Glass J.I."/>
            <person name="Rusch D."/>
            <person name="Podicherti R."/>
            <person name="Tsui H.-C.T."/>
            <person name="Winkler M.E."/>
        </authorList>
    </citation>
    <scope>NUCLEOTIDE SEQUENCE</scope>
</reference>
<gene>
    <name evidence="1" type="ORF">METZ01_LOCUS417421</name>
</gene>
<accession>A0A382X054</accession>
<evidence type="ECO:0000313" key="1">
    <source>
        <dbReference type="EMBL" id="SVD64567.1"/>
    </source>
</evidence>
<dbReference type="EMBL" id="UINC01163970">
    <property type="protein sequence ID" value="SVD64567.1"/>
    <property type="molecule type" value="Genomic_DNA"/>
</dbReference>
<protein>
    <recommendedName>
        <fullName evidence="2">GIY-YIG domain-containing protein</fullName>
    </recommendedName>
</protein>
<evidence type="ECO:0008006" key="2">
    <source>
        <dbReference type="Google" id="ProtNLM"/>
    </source>
</evidence>
<proteinExistence type="predicted"/>
<organism evidence="1">
    <name type="scientific">marine metagenome</name>
    <dbReference type="NCBI Taxonomy" id="408172"/>
    <lineage>
        <taxon>unclassified sequences</taxon>
        <taxon>metagenomes</taxon>
        <taxon>ecological metagenomes</taxon>
    </lineage>
</organism>
<sequence>MGIHCSECSEQECGGDHVYAILLPDKAADGYLRELGSGFVYVGRTELRVEDRFSRNWEEDYIGYNSPSAKLFRNCGRDNLRLMHEIHFPFNPVRRKPKGRGAKASYAEYHLAKLLEEAGYLVKSDSIKAFKTGPKKTKR</sequence>
<name>A0A382X054_9ZZZZ</name>